<dbReference type="Proteomes" id="UP000467522">
    <property type="component" value="Unassembled WGS sequence"/>
</dbReference>
<dbReference type="InterPro" id="IPR011335">
    <property type="entry name" value="Restrct_endonuc-II-like"/>
</dbReference>
<proteinExistence type="predicted"/>
<dbReference type="PANTHER" id="PTHR38784">
    <property type="entry name" value="SUCROSE PHOSPHORYLASE"/>
    <property type="match status" value="1"/>
</dbReference>
<dbReference type="PIRSF" id="PIRSF011484">
    <property type="entry name" value="YaeQ"/>
    <property type="match status" value="1"/>
</dbReference>
<evidence type="ECO:0000313" key="2">
    <source>
        <dbReference type="Proteomes" id="UP000467522"/>
    </source>
</evidence>
<accession>A0A833UZD9</accession>
<gene>
    <name evidence="1" type="primary">yaeQ</name>
    <name evidence="1" type="ORF">GAK33_04609</name>
</gene>
<dbReference type="Pfam" id="PF07152">
    <property type="entry name" value="YaeQ"/>
    <property type="match status" value="1"/>
</dbReference>
<dbReference type="CDD" id="cd22368">
    <property type="entry name" value="YaeQ-like"/>
    <property type="match status" value="1"/>
</dbReference>
<evidence type="ECO:0000313" key="1">
    <source>
        <dbReference type="EMBL" id="KAF1035743.1"/>
    </source>
</evidence>
<dbReference type="SUPFAM" id="SSF52980">
    <property type="entry name" value="Restriction endonuclease-like"/>
    <property type="match status" value="1"/>
</dbReference>
<dbReference type="AlphaFoldDB" id="A0A833UZD9"/>
<dbReference type="PANTHER" id="PTHR38784:SF1">
    <property type="entry name" value="SUCROSE PHOSPHORYLASE"/>
    <property type="match status" value="1"/>
</dbReference>
<dbReference type="InterPro" id="IPR009822">
    <property type="entry name" value="YaeQ"/>
</dbReference>
<dbReference type="InterPro" id="IPR038590">
    <property type="entry name" value="YaeQ_sf"/>
</dbReference>
<dbReference type="SMART" id="SM01322">
    <property type="entry name" value="YaeQ"/>
    <property type="match status" value="1"/>
</dbReference>
<organism evidence="1 2">
    <name type="scientific">Burkholderia lata (strain ATCC 17760 / DSM 23089 / LMG 22485 / NCIMB 9086 / R18194 / 383)</name>
    <dbReference type="NCBI Taxonomy" id="482957"/>
    <lineage>
        <taxon>Bacteria</taxon>
        <taxon>Pseudomonadati</taxon>
        <taxon>Pseudomonadota</taxon>
        <taxon>Betaproteobacteria</taxon>
        <taxon>Burkholderiales</taxon>
        <taxon>Burkholderiaceae</taxon>
        <taxon>Burkholderia</taxon>
        <taxon>Burkholderia cepacia complex</taxon>
    </lineage>
</organism>
<reference evidence="2" key="1">
    <citation type="journal article" date="2020" name="MBio">
        <title>Horizontal gene transfer to a defensive symbiont with a reduced genome amongst a multipartite beetle microbiome.</title>
        <authorList>
            <person name="Waterworth S.C."/>
            <person name="Florez L.V."/>
            <person name="Rees E.R."/>
            <person name="Hertweck C."/>
            <person name="Kaltenpoth M."/>
            <person name="Kwan J.C."/>
        </authorList>
    </citation>
    <scope>NUCLEOTIDE SEQUENCE [LARGE SCALE GENOMIC DNA]</scope>
</reference>
<name>A0A833UZD9_BURL3</name>
<comment type="caution">
    <text evidence="1">The sequence shown here is derived from an EMBL/GenBank/DDBJ whole genome shotgun (WGS) entry which is preliminary data.</text>
</comment>
<evidence type="ECO:0008006" key="3">
    <source>
        <dbReference type="Google" id="ProtNLM"/>
    </source>
</evidence>
<protein>
    <recommendedName>
        <fullName evidence="3">YaeQ family protein</fullName>
    </recommendedName>
</protein>
<dbReference type="EMBL" id="WNDV01000015">
    <property type="protein sequence ID" value="KAF1035743.1"/>
    <property type="molecule type" value="Genomic_DNA"/>
</dbReference>
<dbReference type="Gene3D" id="3.10.640.10">
    <property type="entry name" value="Restriction endonuclease-like alpha-beta roll domain"/>
    <property type="match status" value="1"/>
</dbReference>
<sequence>MALEVAHDTRRTASIRYHHGPTEPNARPGRIRMALKSTIYKAELQIADMDRHYYADHALTVARHPSETDDRMMVRIVAFALFAHERLEFCKGLSDVDEPDLWQKDLTGAIDVWIEAGQPDERRISKAAGRAGQVTVIAYGGKTSDIWWQGVRSKVERLRNVQVLSLNDGVAAALGKLAERTMRLQCTVQDGAAWISSADHDPVAVEWTVLKARADA</sequence>